<evidence type="ECO:0000313" key="2">
    <source>
        <dbReference type="EMBL" id="KAI5345462.1"/>
    </source>
</evidence>
<evidence type="ECO:0000313" key="3">
    <source>
        <dbReference type="Proteomes" id="UP001054821"/>
    </source>
</evidence>
<dbReference type="AlphaFoldDB" id="A0AAD4WNB0"/>
<reference evidence="2 3" key="1">
    <citation type="journal article" date="2022" name="G3 (Bethesda)">
        <title>Whole-genome sequence and methylome profiling of the almond [Prunus dulcis (Mill.) D.A. Webb] cultivar 'Nonpareil'.</title>
        <authorList>
            <person name="D'Amico-Willman K.M."/>
            <person name="Ouma W.Z."/>
            <person name="Meulia T."/>
            <person name="Sideli G.M."/>
            <person name="Gradziel T.M."/>
            <person name="Fresnedo-Ramirez J."/>
        </authorList>
    </citation>
    <scope>NUCLEOTIDE SEQUENCE [LARGE SCALE GENOMIC DNA]</scope>
    <source>
        <strain evidence="2">Clone GOH B32 T37-40</strain>
    </source>
</reference>
<keyword evidence="3" id="KW-1185">Reference proteome</keyword>
<accession>A0AAD4WNB0</accession>
<dbReference type="Proteomes" id="UP001054821">
    <property type="component" value="Chromosome 2"/>
</dbReference>
<feature type="compositionally biased region" description="Basic and acidic residues" evidence="1">
    <location>
        <begin position="1"/>
        <end position="17"/>
    </location>
</feature>
<proteinExistence type="predicted"/>
<dbReference type="EMBL" id="JAJFAZ020000002">
    <property type="protein sequence ID" value="KAI5345462.1"/>
    <property type="molecule type" value="Genomic_DNA"/>
</dbReference>
<gene>
    <name evidence="2" type="ORF">L3X38_013339</name>
</gene>
<evidence type="ECO:0000256" key="1">
    <source>
        <dbReference type="SAM" id="MobiDB-lite"/>
    </source>
</evidence>
<protein>
    <submittedName>
        <fullName evidence="2">Uncharacterized protein</fullName>
    </submittedName>
</protein>
<feature type="region of interest" description="Disordered" evidence="1">
    <location>
        <begin position="1"/>
        <end position="31"/>
    </location>
</feature>
<comment type="caution">
    <text evidence="2">The sequence shown here is derived from an EMBL/GenBank/DDBJ whole genome shotgun (WGS) entry which is preliminary data.</text>
</comment>
<name>A0AAD4WNB0_PRUDU</name>
<organism evidence="2 3">
    <name type="scientific">Prunus dulcis</name>
    <name type="common">Almond</name>
    <name type="synonym">Amygdalus dulcis</name>
    <dbReference type="NCBI Taxonomy" id="3755"/>
    <lineage>
        <taxon>Eukaryota</taxon>
        <taxon>Viridiplantae</taxon>
        <taxon>Streptophyta</taxon>
        <taxon>Embryophyta</taxon>
        <taxon>Tracheophyta</taxon>
        <taxon>Spermatophyta</taxon>
        <taxon>Magnoliopsida</taxon>
        <taxon>eudicotyledons</taxon>
        <taxon>Gunneridae</taxon>
        <taxon>Pentapetalae</taxon>
        <taxon>rosids</taxon>
        <taxon>fabids</taxon>
        <taxon>Rosales</taxon>
        <taxon>Rosaceae</taxon>
        <taxon>Amygdaloideae</taxon>
        <taxon>Amygdaleae</taxon>
        <taxon>Prunus</taxon>
    </lineage>
</organism>
<sequence>MRSGSDSDPKTEEKQLEAEGQGIGNDATQHKQHEYRVGVEEMLVWKSHLDQRHGGGNGEAKNAMVDHIHRDRVGLLCWKVVDQQLQLLMIHENIISISILL</sequence>